<organism evidence="2 5">
    <name type="scientific">Helicobacter cinaedi CCUG 18818 = ATCC BAA-847</name>
    <dbReference type="NCBI Taxonomy" id="537971"/>
    <lineage>
        <taxon>Bacteria</taxon>
        <taxon>Pseudomonadati</taxon>
        <taxon>Campylobacterota</taxon>
        <taxon>Epsilonproteobacteria</taxon>
        <taxon>Campylobacterales</taxon>
        <taxon>Helicobacteraceae</taxon>
        <taxon>Helicobacter</taxon>
    </lineage>
</organism>
<evidence type="ECO:0000313" key="2">
    <source>
        <dbReference type="EMBL" id="BAM32859.1"/>
    </source>
</evidence>
<reference evidence="2 5" key="2">
    <citation type="journal article" date="2012" name="J. Bacteriol.">
        <title>Complete Genome Sequence of Helicobacter cinaedi Type Strain ATCC BAA-847.</title>
        <authorList>
            <person name="Miyoshi-Akiyama T."/>
            <person name="Takeshita N."/>
            <person name="Ohmagari N."/>
            <person name="Kirikae T."/>
        </authorList>
    </citation>
    <scope>NUCLEOTIDE SEQUENCE [LARGE SCALE GENOMIC DNA]</scope>
    <source>
        <strain evidence="2 5">ATCC BAA-847</strain>
    </source>
</reference>
<gene>
    <name evidence="2" type="ORF">HCBAA847_1629</name>
    <name evidence="3" type="ORF">HCCG_00024</name>
</gene>
<feature type="region of interest" description="Disordered" evidence="1">
    <location>
        <begin position="1"/>
        <end position="60"/>
    </location>
</feature>
<evidence type="ECO:0000313" key="4">
    <source>
        <dbReference type="Proteomes" id="UP000005755"/>
    </source>
</evidence>
<sequence length="60" mass="7028">MEMSLKREHKRTQKHKGNIDNLMSKVEKAKEQQKEQEATQNSTQGDFVGDNISKLNRPRM</sequence>
<protein>
    <submittedName>
        <fullName evidence="2">Uncharacterized protein</fullName>
    </submittedName>
</protein>
<dbReference type="AlphaFoldDB" id="A0AAI8MNH3"/>
<evidence type="ECO:0000313" key="3">
    <source>
        <dbReference type="EMBL" id="EFR45478.1"/>
    </source>
</evidence>
<dbReference type="Proteomes" id="UP000005755">
    <property type="component" value="Unassembled WGS sequence"/>
</dbReference>
<dbReference type="KEGG" id="hcb:HCBAA847_1629"/>
<keyword evidence="4" id="KW-1185">Reference proteome</keyword>
<dbReference type="EMBL" id="AP012492">
    <property type="protein sequence ID" value="BAM32859.1"/>
    <property type="molecule type" value="Genomic_DNA"/>
</dbReference>
<reference evidence="3" key="1">
    <citation type="submission" date="2008-08" db="EMBL/GenBank/DDBJ databases">
        <title>Annotation of Helicobacter cinaedi strain CCUG 18818.</title>
        <authorList>
            <consortium name="The Broad Institute Genome Sequencing Platform"/>
            <person name="Fox J.G."/>
            <person name="Shen Z."/>
            <person name="Charoenlap N."/>
            <person name="Schauer D.B."/>
            <person name="Ward D."/>
            <person name="Mehta T."/>
            <person name="Young S."/>
            <person name="Jaffe D."/>
            <person name="Gnerre S."/>
            <person name="Berlin A."/>
            <person name="Heiman D."/>
            <person name="Hepburn T."/>
            <person name="Shea T."/>
            <person name="Sykes S."/>
            <person name="Alvarado L."/>
            <person name="Kodira C."/>
            <person name="Borodovsky M."/>
            <person name="Lander E."/>
            <person name="Galagan J."/>
            <person name="Nusbaum C."/>
            <person name="Birren B."/>
        </authorList>
    </citation>
    <scope>NUCLEOTIDE SEQUENCE</scope>
    <source>
        <strain evidence="3">CCUG 18818</strain>
    </source>
</reference>
<feature type="compositionally biased region" description="Basic and acidic residues" evidence="1">
    <location>
        <begin position="25"/>
        <end position="37"/>
    </location>
</feature>
<reference evidence="2" key="3">
    <citation type="submission" date="2012-07" db="EMBL/GenBank/DDBJ databases">
        <authorList>
            <person name="Akiyama T."/>
            <person name="Takeshita N."/>
            <person name="Ohmagari N."/>
            <person name="Kirikae T."/>
        </authorList>
    </citation>
    <scope>NUCLEOTIDE SEQUENCE</scope>
    <source>
        <strain evidence="2">ATCC BAA-847</strain>
    </source>
</reference>
<proteinExistence type="predicted"/>
<name>A0AAI8MNH3_9HELI</name>
<reference evidence="4" key="4">
    <citation type="journal article" date="2014" name="Genome Announc.">
        <title>Draft genome sequences of six enterohepatic helicobacter species isolated from humans and one from rhesus macaques.</title>
        <authorList>
            <person name="Shen Z."/>
            <person name="Sheh A."/>
            <person name="Young S.K."/>
            <person name="Abouelliel A."/>
            <person name="Ward D.V."/>
            <person name="Earl A.M."/>
            <person name="Fox J.G."/>
        </authorList>
    </citation>
    <scope>NUCLEOTIDE SEQUENCE [LARGE SCALE GENOMIC DNA]</scope>
    <source>
        <strain evidence="4">CCUG 18818</strain>
    </source>
</reference>
<accession>A0AAI8MNH3</accession>
<evidence type="ECO:0000256" key="1">
    <source>
        <dbReference type="SAM" id="MobiDB-lite"/>
    </source>
</evidence>
<dbReference type="EMBL" id="DS990391">
    <property type="protein sequence ID" value="EFR45478.1"/>
    <property type="molecule type" value="Genomic_DNA"/>
</dbReference>
<evidence type="ECO:0000313" key="5">
    <source>
        <dbReference type="Proteomes" id="UP000006036"/>
    </source>
</evidence>
<dbReference type="Proteomes" id="UP000006036">
    <property type="component" value="Chromosome 1"/>
</dbReference>
<feature type="compositionally biased region" description="Basic residues" evidence="1">
    <location>
        <begin position="7"/>
        <end position="16"/>
    </location>
</feature>